<feature type="domain" description="TPR repeat" evidence="2">
    <location>
        <begin position="262"/>
        <end position="473"/>
    </location>
</feature>
<accession>A0ABP9G874</accession>
<evidence type="ECO:0000256" key="1">
    <source>
        <dbReference type="SAM" id="MobiDB-lite"/>
    </source>
</evidence>
<keyword evidence="4" id="KW-1185">Reference proteome</keyword>
<organism evidence="3 4">
    <name type="scientific">Streptomonospora halophila</name>
    <dbReference type="NCBI Taxonomy" id="427369"/>
    <lineage>
        <taxon>Bacteria</taxon>
        <taxon>Bacillati</taxon>
        <taxon>Actinomycetota</taxon>
        <taxon>Actinomycetes</taxon>
        <taxon>Streptosporangiales</taxon>
        <taxon>Nocardiopsidaceae</taxon>
        <taxon>Streptomonospora</taxon>
    </lineage>
</organism>
<evidence type="ECO:0000259" key="2">
    <source>
        <dbReference type="Pfam" id="PF23275"/>
    </source>
</evidence>
<reference evidence="4" key="1">
    <citation type="journal article" date="2019" name="Int. J. Syst. Evol. Microbiol.">
        <title>The Global Catalogue of Microorganisms (GCM) 10K type strain sequencing project: providing services to taxonomists for standard genome sequencing and annotation.</title>
        <authorList>
            <consortium name="The Broad Institute Genomics Platform"/>
            <consortium name="The Broad Institute Genome Sequencing Center for Infectious Disease"/>
            <person name="Wu L."/>
            <person name="Ma J."/>
        </authorList>
    </citation>
    <scope>NUCLEOTIDE SEQUENCE [LARGE SCALE GENOMIC DNA]</scope>
    <source>
        <strain evidence="4">JCM 18123</strain>
    </source>
</reference>
<evidence type="ECO:0000313" key="4">
    <source>
        <dbReference type="Proteomes" id="UP001499993"/>
    </source>
</evidence>
<protein>
    <recommendedName>
        <fullName evidence="2">TPR repeat domain-containing protein</fullName>
    </recommendedName>
</protein>
<evidence type="ECO:0000313" key="3">
    <source>
        <dbReference type="EMBL" id="GAA4932551.1"/>
    </source>
</evidence>
<gene>
    <name evidence="3" type="ORF">GCM10023224_10930</name>
</gene>
<sequence>MGRPDQETATASHPLFDPPQAQTDVSAMREGTNWLWDLTGRIVGRSGDMRSVVTGAAMEFSDLVTQDISDNGEYNDALWRKTCMNISFAAGVGDRWADDVIDYKADRARLVADFETALNAGNTVAGEPASTIAEDKRRANLVRQFEARAQTRLDELNETGRERKRMLQDGPEPAHVAKLVDAGVLGWAPYNILGPGENPPLPVSKAEAEAMAADMGTYLAGKEPDARYFAIVSTLSAISNKAVALQGLDRANPGGRLSSNNLRSSEIAFLKEFYAGIEDRSIRGMLFLPENAARQEDYGQGPEHVISGPARKETWSALANGLLVLSDEGLGGSYDDLPPSIRRFADGEPYPNNAPGATHSAEENARAWMREAEDFERLLGGADPRLQGGVEFSANLTTSAGHHLNAVGRQEHEWDDSLSSLLEVATRNEQANHAILTGEHDHPTFDRNANALKGLYTHEWEDDGAGVAGLTDWISEAANSDDAERRADAHEAALDLIRMTTHDPDFYDELTNTGLTVHQNGEEYTDASIGLMNPHIARSLADVAMSHSRDFSLPQPTPGDVYKIDSATETMGLPYLARMRFLEYAAADPHTATRLYHHLGMRENASINLLAAGEGDPNGLGPTNGVFRSLVDNAVRMEALDRTDDATAAKQAAADAERRMENSVFNAVRTAAYAGTGYLGLGASSFTAGATRVAAGFMAAGVGAHEFDSRVRQEAEAVATQFQESNGPGQDEELQAAYDGQTFKRKQFEFKTQLDTLNYLTQQKGSGLTVEDVREQAPEIVGDDGRIMTAPEISSASRVGTAQQNGQEGVSGTGVLTTRMERLLDQAGAKSRTADFYEEYARSYEDTSDQLGVNISLDDAEELRGKTAVGTEPED</sequence>
<dbReference type="Pfam" id="PF23275">
    <property type="entry name" value="TPR_23"/>
    <property type="match status" value="1"/>
</dbReference>
<dbReference type="RefSeq" id="WP_345555709.1">
    <property type="nucleotide sequence ID" value="NZ_BAABIK010000004.1"/>
</dbReference>
<dbReference type="InterPro" id="IPR057037">
    <property type="entry name" value="TPR_rep_actino"/>
</dbReference>
<comment type="caution">
    <text evidence="3">The sequence shown here is derived from an EMBL/GenBank/DDBJ whole genome shotgun (WGS) entry which is preliminary data.</text>
</comment>
<proteinExistence type="predicted"/>
<feature type="region of interest" description="Disordered" evidence="1">
    <location>
        <begin position="1"/>
        <end position="21"/>
    </location>
</feature>
<dbReference type="Proteomes" id="UP001499993">
    <property type="component" value="Unassembled WGS sequence"/>
</dbReference>
<dbReference type="EMBL" id="BAABIK010000004">
    <property type="protein sequence ID" value="GAA4932551.1"/>
    <property type="molecule type" value="Genomic_DNA"/>
</dbReference>
<name>A0ABP9G874_9ACTN</name>